<dbReference type="KEGG" id="ava:Ava_3617"/>
<dbReference type="HOGENOM" id="CLU_176228_0_0_3"/>
<evidence type="ECO:0000313" key="1">
    <source>
        <dbReference type="EMBL" id="ABA23223.1"/>
    </source>
</evidence>
<protein>
    <submittedName>
        <fullName evidence="1">Uncharacterized protein</fullName>
    </submittedName>
</protein>
<dbReference type="Proteomes" id="UP000002533">
    <property type="component" value="Chromosome"/>
</dbReference>
<sequence length="86" mass="10483">MIEELNRQLNSKVMRHFKKKIVTDEAMNPVAVLIDYQDWQQIEKILETYQLQESQDFNINTYSGVIKLKLDPLEYQQNIRNEWTWH</sequence>
<gene>
    <name evidence="1" type="ordered locus">Ava_3617</name>
</gene>
<dbReference type="AlphaFoldDB" id="Q3M713"/>
<dbReference type="EMBL" id="CP000117">
    <property type="protein sequence ID" value="ABA23223.1"/>
    <property type="molecule type" value="Genomic_DNA"/>
</dbReference>
<dbReference type="STRING" id="240292.Ava_3617"/>
<dbReference type="InterPro" id="IPR049537">
    <property type="entry name" value="RelB-like"/>
</dbReference>
<dbReference type="Pfam" id="PF18506">
    <property type="entry name" value="RelB-like"/>
    <property type="match status" value="1"/>
</dbReference>
<evidence type="ECO:0000313" key="2">
    <source>
        <dbReference type="Proteomes" id="UP000002533"/>
    </source>
</evidence>
<name>Q3M713_TRIV2</name>
<dbReference type="eggNOG" id="ENOG5032YI6">
    <property type="taxonomic scope" value="Bacteria"/>
</dbReference>
<proteinExistence type="predicted"/>
<accession>Q3M713</accession>
<organism evidence="1 2">
    <name type="scientific">Trichormus variabilis (strain ATCC 29413 / PCC 7937)</name>
    <name type="common">Anabaena variabilis</name>
    <dbReference type="NCBI Taxonomy" id="240292"/>
    <lineage>
        <taxon>Bacteria</taxon>
        <taxon>Bacillati</taxon>
        <taxon>Cyanobacteriota</taxon>
        <taxon>Cyanophyceae</taxon>
        <taxon>Nostocales</taxon>
        <taxon>Nostocaceae</taxon>
        <taxon>Trichormus</taxon>
    </lineage>
</organism>
<reference evidence="2" key="1">
    <citation type="journal article" date="2014" name="Stand. Genomic Sci.">
        <title>Complete genome sequence of Anabaena variabilis ATCC 29413.</title>
        <authorList>
            <person name="Thiel T."/>
            <person name="Pratte B.S."/>
            <person name="Zhong J."/>
            <person name="Goodwin L."/>
            <person name="Copeland A."/>
            <person name="Lucas S."/>
            <person name="Han C."/>
            <person name="Pitluck S."/>
            <person name="Land M.L."/>
            <person name="Kyrpides N.C."/>
            <person name="Woyke T."/>
        </authorList>
    </citation>
    <scope>NUCLEOTIDE SEQUENCE [LARGE SCALE GENOMIC DNA]</scope>
    <source>
        <strain evidence="2">ATCC 29413 / PCC 7937</strain>
    </source>
</reference>